<dbReference type="NCBIfam" id="NF033516">
    <property type="entry name" value="transpos_IS3"/>
    <property type="match status" value="1"/>
</dbReference>
<dbReference type="InterPro" id="IPR001584">
    <property type="entry name" value="Integrase_cat-core"/>
</dbReference>
<name>A0A1F5Z9P9_9BACT</name>
<dbReference type="Pfam" id="PF00665">
    <property type="entry name" value="rve"/>
    <property type="match status" value="1"/>
</dbReference>
<evidence type="ECO:0000313" key="2">
    <source>
        <dbReference type="EMBL" id="OGG08887.1"/>
    </source>
</evidence>
<accession>A0A1F5Z9P9</accession>
<dbReference type="InterPro" id="IPR050900">
    <property type="entry name" value="Transposase_IS3/IS150/IS904"/>
</dbReference>
<evidence type="ECO:0000313" key="3">
    <source>
        <dbReference type="Proteomes" id="UP000176854"/>
    </source>
</evidence>
<dbReference type="InterPro" id="IPR036397">
    <property type="entry name" value="RNaseH_sf"/>
</dbReference>
<dbReference type="GO" id="GO:0015074">
    <property type="term" value="P:DNA integration"/>
    <property type="evidence" value="ECO:0007669"/>
    <property type="project" value="InterPro"/>
</dbReference>
<dbReference type="InterPro" id="IPR012337">
    <property type="entry name" value="RNaseH-like_sf"/>
</dbReference>
<organism evidence="2 3">
    <name type="scientific">Candidatus Gottesmanbacteria bacterium RBG_16_43_7</name>
    <dbReference type="NCBI Taxonomy" id="1798373"/>
    <lineage>
        <taxon>Bacteria</taxon>
        <taxon>Candidatus Gottesmaniibacteriota</taxon>
    </lineage>
</organism>
<dbReference type="PANTHER" id="PTHR46889">
    <property type="entry name" value="TRANSPOSASE INSF FOR INSERTION SEQUENCE IS3B-RELATED"/>
    <property type="match status" value="1"/>
</dbReference>
<dbReference type="InterPro" id="IPR048020">
    <property type="entry name" value="Transpos_IS3"/>
</dbReference>
<dbReference type="AlphaFoldDB" id="A0A1F5Z9P9"/>
<dbReference type="Pfam" id="PF13333">
    <property type="entry name" value="rve_2"/>
    <property type="match status" value="1"/>
</dbReference>
<protein>
    <recommendedName>
        <fullName evidence="1">Integrase catalytic domain-containing protein</fullName>
    </recommendedName>
</protein>
<dbReference type="STRING" id="1798373.A2154_04630"/>
<reference evidence="2 3" key="1">
    <citation type="journal article" date="2016" name="Nat. Commun.">
        <title>Thousands of microbial genomes shed light on interconnected biogeochemical processes in an aquifer system.</title>
        <authorList>
            <person name="Anantharaman K."/>
            <person name="Brown C.T."/>
            <person name="Hug L.A."/>
            <person name="Sharon I."/>
            <person name="Castelle C.J."/>
            <person name="Probst A.J."/>
            <person name="Thomas B.C."/>
            <person name="Singh A."/>
            <person name="Wilkins M.J."/>
            <person name="Karaoz U."/>
            <person name="Brodie E.L."/>
            <person name="Williams K.H."/>
            <person name="Hubbard S.S."/>
            <person name="Banfield J.F."/>
        </authorList>
    </citation>
    <scope>NUCLEOTIDE SEQUENCE [LARGE SCALE GENOMIC DNA]</scope>
</reference>
<dbReference type="PANTHER" id="PTHR46889:SF5">
    <property type="entry name" value="INTEGRASE PROTEIN"/>
    <property type="match status" value="1"/>
</dbReference>
<proteinExistence type="predicted"/>
<dbReference type="SUPFAM" id="SSF53098">
    <property type="entry name" value="Ribonuclease H-like"/>
    <property type="match status" value="1"/>
</dbReference>
<comment type="caution">
    <text evidence="2">The sequence shown here is derived from an EMBL/GenBank/DDBJ whole genome shotgun (WGS) entry which is preliminary data.</text>
</comment>
<dbReference type="Gene3D" id="3.30.420.10">
    <property type="entry name" value="Ribonuclease H-like superfamily/Ribonuclease H"/>
    <property type="match status" value="1"/>
</dbReference>
<gene>
    <name evidence="2" type="ORF">A2154_04630</name>
</gene>
<dbReference type="GO" id="GO:0003676">
    <property type="term" value="F:nucleic acid binding"/>
    <property type="evidence" value="ECO:0007669"/>
    <property type="project" value="InterPro"/>
</dbReference>
<dbReference type="PROSITE" id="PS50994">
    <property type="entry name" value="INTEGRASE"/>
    <property type="match status" value="1"/>
</dbReference>
<dbReference type="Proteomes" id="UP000176854">
    <property type="component" value="Unassembled WGS sequence"/>
</dbReference>
<evidence type="ECO:0000259" key="1">
    <source>
        <dbReference type="PROSITE" id="PS50994"/>
    </source>
</evidence>
<dbReference type="EMBL" id="MFJC01000041">
    <property type="protein sequence ID" value="OGG08887.1"/>
    <property type="molecule type" value="Genomic_DNA"/>
</dbReference>
<feature type="domain" description="Integrase catalytic" evidence="1">
    <location>
        <begin position="92"/>
        <end position="253"/>
    </location>
</feature>
<sequence>MSINHKNIYHHSKLFVRDLVVKDKIEKSFETNPSYGHRRLALDLKKNKKKILRVMHAFNLKPPRLWYQKKYITQSDTTYQDQYTNLLKDTDLTQYTIGDVWSSDLTYIKFQDAFIYLATIQDIISKEIVGFNLSNQHNADVVLKTLKEAMVKAKKSPRIFHSDRGREFLSEQCITFLEHNQVQISVSDPESPWQNGWSESFFSRLKTECGNFNRFETLGELIEYIFSYISYYNTTRIQIKLKMSPAQFKLLFVESVLEKRGT</sequence>